<feature type="region of interest" description="Disordered" evidence="1">
    <location>
        <begin position="1"/>
        <end position="115"/>
    </location>
</feature>
<dbReference type="EMBL" id="VIIS01000425">
    <property type="protein sequence ID" value="KAF0309210.1"/>
    <property type="molecule type" value="Genomic_DNA"/>
</dbReference>
<organism evidence="2 3">
    <name type="scientific">Amphibalanus amphitrite</name>
    <name type="common">Striped barnacle</name>
    <name type="synonym">Balanus amphitrite</name>
    <dbReference type="NCBI Taxonomy" id="1232801"/>
    <lineage>
        <taxon>Eukaryota</taxon>
        <taxon>Metazoa</taxon>
        <taxon>Ecdysozoa</taxon>
        <taxon>Arthropoda</taxon>
        <taxon>Crustacea</taxon>
        <taxon>Multicrustacea</taxon>
        <taxon>Cirripedia</taxon>
        <taxon>Thoracica</taxon>
        <taxon>Thoracicalcarea</taxon>
        <taxon>Balanomorpha</taxon>
        <taxon>Balanoidea</taxon>
        <taxon>Balanidae</taxon>
        <taxon>Amphibalaninae</taxon>
        <taxon>Amphibalanus</taxon>
    </lineage>
</organism>
<name>A0A6A4WZM6_AMPAM</name>
<protein>
    <submittedName>
        <fullName evidence="2">Uncharacterized protein</fullName>
    </submittedName>
</protein>
<sequence>METETELSYQPKRRVKRHSRSRSRSRSPETNRNRRLPVELRRHLQFGLVEPPADPSADLQYTRVTTEHKMPRIRYAAKRSQKGGSVDGRSETSEPPLSVADPPQDTTTDRALPPTAAYPAVSAAYPSTAAAYPSTTATYTAPGVPYQSAGVPHPPPSAAPQSARSAAPGHQGRTPAGERVREATARTGRESSPAAIGSGQTRLTSGQVTLPADSPYDNSDSGLGNESPTEFTRLSAQASLQNGVGASRAMTSHGEPRVVRTLDTMTSL</sequence>
<reference evidence="2 3" key="1">
    <citation type="submission" date="2019-07" db="EMBL/GenBank/DDBJ databases">
        <title>Draft genome assembly of a fouling barnacle, Amphibalanus amphitrite (Darwin, 1854): The first reference genome for Thecostraca.</title>
        <authorList>
            <person name="Kim W."/>
        </authorList>
    </citation>
    <scope>NUCLEOTIDE SEQUENCE [LARGE SCALE GENOMIC DNA]</scope>
    <source>
        <strain evidence="2">SNU_AA5</strain>
        <tissue evidence="2">Soma without cirri and trophi</tissue>
    </source>
</reference>
<feature type="compositionally biased region" description="Low complexity" evidence="1">
    <location>
        <begin position="159"/>
        <end position="168"/>
    </location>
</feature>
<proteinExistence type="predicted"/>
<keyword evidence="3" id="KW-1185">Reference proteome</keyword>
<feature type="compositionally biased region" description="Basic and acidic residues" evidence="1">
    <location>
        <begin position="26"/>
        <end position="42"/>
    </location>
</feature>
<dbReference type="Proteomes" id="UP000440578">
    <property type="component" value="Unassembled WGS sequence"/>
</dbReference>
<evidence type="ECO:0000256" key="1">
    <source>
        <dbReference type="SAM" id="MobiDB-lite"/>
    </source>
</evidence>
<feature type="compositionally biased region" description="Basic residues" evidence="1">
    <location>
        <begin position="11"/>
        <end position="25"/>
    </location>
</feature>
<feature type="compositionally biased region" description="Basic residues" evidence="1">
    <location>
        <begin position="71"/>
        <end position="81"/>
    </location>
</feature>
<feature type="compositionally biased region" description="Basic and acidic residues" evidence="1">
    <location>
        <begin position="176"/>
        <end position="189"/>
    </location>
</feature>
<evidence type="ECO:0000313" key="2">
    <source>
        <dbReference type="EMBL" id="KAF0309210.1"/>
    </source>
</evidence>
<dbReference type="OrthoDB" id="6235974at2759"/>
<dbReference type="AlphaFoldDB" id="A0A6A4WZM6"/>
<comment type="caution">
    <text evidence="2">The sequence shown here is derived from an EMBL/GenBank/DDBJ whole genome shotgun (WGS) entry which is preliminary data.</text>
</comment>
<evidence type="ECO:0000313" key="3">
    <source>
        <dbReference type="Proteomes" id="UP000440578"/>
    </source>
</evidence>
<feature type="compositionally biased region" description="Polar residues" evidence="1">
    <location>
        <begin position="216"/>
        <end position="244"/>
    </location>
</feature>
<feature type="compositionally biased region" description="Polar residues" evidence="1">
    <location>
        <begin position="198"/>
        <end position="208"/>
    </location>
</feature>
<feature type="region of interest" description="Disordered" evidence="1">
    <location>
        <begin position="136"/>
        <end position="268"/>
    </location>
</feature>
<gene>
    <name evidence="2" type="ORF">FJT64_002095</name>
</gene>
<accession>A0A6A4WZM6</accession>